<dbReference type="Pfam" id="PF02368">
    <property type="entry name" value="Big_2"/>
    <property type="match status" value="1"/>
</dbReference>
<dbReference type="RefSeq" id="WP_186855661.1">
    <property type="nucleotide sequence ID" value="NZ_JACOOY010000006.1"/>
</dbReference>
<dbReference type="SMART" id="SM00635">
    <property type="entry name" value="BID_2"/>
    <property type="match status" value="1"/>
</dbReference>
<evidence type="ECO:0000313" key="4">
    <source>
        <dbReference type="EMBL" id="MBC5664840.1"/>
    </source>
</evidence>
<dbReference type="Gene3D" id="2.60.40.1080">
    <property type="match status" value="1"/>
</dbReference>
<dbReference type="NCBIfam" id="TIGR02543">
    <property type="entry name" value="List_Bact_rpt"/>
    <property type="match status" value="1"/>
</dbReference>
<dbReference type="Proteomes" id="UP000647235">
    <property type="component" value="Unassembled WGS sequence"/>
</dbReference>
<evidence type="ECO:0000256" key="1">
    <source>
        <dbReference type="ARBA" id="ARBA00004196"/>
    </source>
</evidence>
<dbReference type="Pfam" id="PF17883">
    <property type="entry name" value="MBG"/>
    <property type="match status" value="9"/>
</dbReference>
<dbReference type="InterPro" id="IPR042229">
    <property type="entry name" value="Listeria/Bacterioides_rpt_sf"/>
</dbReference>
<dbReference type="SUPFAM" id="SSF49373">
    <property type="entry name" value="Invasin/intimin cell-adhesion fragments"/>
    <property type="match status" value="1"/>
</dbReference>
<feature type="domain" description="BIG2" evidence="3">
    <location>
        <begin position="77"/>
        <end position="152"/>
    </location>
</feature>
<reference evidence="4 5" key="1">
    <citation type="submission" date="2020-08" db="EMBL/GenBank/DDBJ databases">
        <title>Genome public.</title>
        <authorList>
            <person name="Liu C."/>
            <person name="Sun Q."/>
        </authorList>
    </citation>
    <scope>NUCLEOTIDE SEQUENCE [LARGE SCALE GENOMIC DNA]</scope>
    <source>
        <strain evidence="4 5">NSJ-36</strain>
    </source>
</reference>
<dbReference type="EMBL" id="JACOOY010000006">
    <property type="protein sequence ID" value="MBC5664840.1"/>
    <property type="molecule type" value="Genomic_DNA"/>
</dbReference>
<sequence length="4037" mass="436167">MTLDTKLESMWPTTYTHKWSVNPTGIVSLDSYNSSKVVVTGVKVGDVTVTDNYTKSTWAGESKDSKSYTVHVRSAVSPTGISITGADKVTQFKTTQLKANLTPADASGNVTWTSSNEQILSVNDNGLVTAKRQGSATVTASVQGTAKATLSATKTIEVVKNESPTNKREALVYYLKDPTKDANSNATTEWGPNPIGTAVVNVEGATWTGGKNCFDNVDQRVVSWPTTLNGNVIPRSNDAWQLIFDAYKTKIERELGVTITEDDVEEISLVPAKISKDNGTTPDMHLDCNVNIKCKKVALIKYYLFDANGTNWEMLGSKNYLVKDSSTTKPSDVTNRSFPTTKTVNGVTYTFSGWYTDQSLTTPAPSFPTQVTGAANYYAKYVAGYQVMYNLAGGKFSDGSTTATEKHNVDTDVVVKEQPTRAGYKFKGWKVEGLSGTTTINSGDTFTMPNGNVTLTAQWEKKDIKDYVTLNTKDVTEVYNGQSHAAGEATAVAKKGKENEVGTLTVEYQKADKSWTTNREEITAKDVSDSKTVNVRVTSNDLVGELTGTEKLTITKKAVKLTSASDSKTYDGTPLTNNKVTAEGFVEGEGVTTHVNGSQTNAGSSKNTFAKLAYEAKAGTDLNNYKITTEEGTLTVNPVETEVKVKITGHQKAVTYDGTEHTVTGYDVTEISNELYTANDFTFSGKAEAAGTDAATYQMGLKPEQFKNKSANFTNVTFEVVDGSLTINPRNVTLTSATDSKVYDKKPLTNDTVTVGGDKFVEGEGATYKVTGSQTDVGTSDNKFSYKLKDGTKAGNYNIVKAEGKLTVTADENEIVVNIVGNTKTEKYNGKEQSVTDYTVESIQSNGKAYSKYTEDDFSFSGTAEAKGKDAGSYNMGLKASDFTNTNKNFTKVTFVVTDGKLTIEKRKVTLTSADASKEYDGTPLTSNEITVGGEDGFVSDEGVTYTVTGAQTAVGSSANSFTYIANDKTNLEKNYEITKTEGTLTVTKNNTQEVTVYITGHTGSKMYNGSEQSVTGYDVRTSTGLYTTNDFTFSKESAKAKGTDAGDYAMELKASDFTNTSKNFSKVKFVVKDGNLTITKRNVTLKTADAEKVYDGTALTKDGVTVGGDGFVEGEGATYDVTGTITNVGEKTNAFTYTLKDNTKAKNYNITETPGTLKVTPVTDKVTVTIKENDKNAKYDGKEHTDSGYTVKSISNNLYSQDDFTFSGTAEVKGTNAGTYDMNVQATDFTNINDNFSNVEFVVEDGQLIISKRVVTLTSGSDEKVYDGTPLTKNKVTVSGDGFVEGEGAEYNVTGSQTKAGSSDNEFTYTLKDNTKKDNYNITVVKGTLTVTKDKNEVVVTITGHTNSAKYDGKDHTAEGYDVSINNKKYHASDFTFKGTDNVTKKDAGTYPMGLKESDFVNNSTDFEKVTFVVTDGSLTIEKRTVTLGSATASKVYDGTDLTSKNITVGGDRFAEGEGATYDVTGSQTAVGSSDNTFAYELNKNTKAGNYTITTSVGTLTVTPQSITPDPDPENPDSYKGITINDPSDHIYDGEAHKWAPEVKDKDGNVLKEGTDYEVSYDKDNFTDVSTIKVTIKGKGNYTGTVTKEYKITPRPVTLTSADAKKVYDGKALTKEEVVASRGENEGFVGNDGADYNVTGTQTVVGTSKNTFGYTLKSGTLAKNYAITKVEGTLEVTPVTDKVTVTIQENSGKFTYDGTEKTVKGYEVESISNKLYSENDFSFSGKDTVKGTDAGTYDMELTAKDFANNNANFSNVEFIIKDGTLKIDKKDVTLTSASATKMYDGKALTKDEVTAEGFVGNDGATYNVTGSQTEVGKSDNTFTYELKKGTNPDNYNIKTVNGELEVTPSDQKVVVTIKENSGKETYDGTEKTVTGYTVENISSKLPYAEKDFEFNGDATVKGTNAGTYNMELKPGDFKNINKNFSNVSFEIIDGTLTIDKRDVTLTSASDSKAYDGTALENKNVTAEGFVGNDGATYNVTGSQTEVGSSDNTFTYELNKGTSKDNYNIKTVNGKLTITENADEVVVTITEKSGTAKYDGKEHTVKGYDVTNISNKLYTEKDFTFSGDATVKGTNAGTYNMEVKAGDFKNTNKNFSKVKFVIVDGTLTIEKRTVIMTSASQNKVYDGKALTNKDVTETGDGFVKGEGASYDVTGSQTNVGKSDNEFTYKLNKDTSKDNYTIETNKGTLEVTPVTTAVKVTIKENGGTFKYDGEKKTVTGYTVKAITNPLYTEDDFTFGGTASVEGTNAGTYDMEVKAADFKNISKNFTNVTFEVEDDQLVIEKRKVTLTSATDKKVYDGTALKNNEVTVTGDGFAVNEGAAYDVTGSQTNVGESDNAFTYVLNKGTDAKNYEITKTEGKLTVTPVTDKVTVVVKENSDTVKYDGTTKSVIGYTVKSISNPLYQTKDFIFNGDASVNGTDAGTYDMEVKASDFANISKNFTNVEFKVEDGTLTIEKRKVTLTSASDEKVYDGKALTNAQVDVGGDGFATGEGASYDVTGSQTNVGSSDNTFTYELNSGTNSKNYTITTKEGTLKVTPVTDSVVVKVKENSGTEKYDGTKKTVEGYTVTSISNPLYTEKDFEFNGTAKVSGTNAGEYDMEVKASDFANISKNFTNVTFEVEDGKLIIEKRNVTLTSANDSKAYDGKALKNDTVTVSEDGFVKGEGASYDVTGSQTEVGESDNTFTYKLNKGTDENNYNIKKVEGKLVVTASKDEVVVTITENSGTFKYDGTEKSVSGYQITDISNKLYTANDFKFSGNASVKGTKAGTYDMEVKASDFKNTNKNFGKVTFVIVDGTLTIEKRNVTLTSASVSKEYDGTALTSKDVTVTGDGFAAGEGAAYDVTGSQTNVGKSDNEFTYKLDKGTDADNYVIKTEKGTLEVTPVTSEVVVKIKENSGTEKYDGTEKSVNGYKVTSISNKLYTEKDFEFSGDASVKGTDAGTYDMNVKAADFKNISKNFSKVKFEVEDGQLAIEKRKVTLTSASDEKVYDGTALKNNEVTVGGDGFATGEGAAYDVTGSRTNVGESDNTFTYKLNKGTKADNYDITTKEGTLKVTPVTDKVTVKIKGNNDKFKYDGSKKTVEGYKVVDISNKLYTEKDFEFSGTDKVSGTDAGSYDMGMTAGDFANISKNFANVVFEVEDGQLVIEKRKVTMTSDSGSKAYDGEALTKKHVTESEDGFAKGEGAAYDVTGSQLYVGESDNEFTYELNKGTKADNYDITVVKGKLTVTASKEEVVVTITENSGTYKYDGTEKSVTGYKVTSINNKLYSKDDFEFSGNDKVSGTDAGSYDMNLKASDFKNTNKNFDNVKFVIVDGTLTIEKRKVTMTSEDAGKTYDGTALTNKTVNESGDGFAEGEGATYDVTGTQTNAGSSDNTFTYKLNKGTKADNYIIETKEGKLTVTPVTAEVTVNIKEHSGKKLYNGSEQSVSGYDVTNISNALYKVKDFEFGGNDTVSGTNAGSYEMNITPADFKNISKNFTNVKFVIEDGKLVIEKRNVTLTSASDEKVYDGKALTNDTVKVSGDGFVLGEGATYNVTGSQLDAGESDNAFTYKLFDNTSADNYIIKTEKGKLKVTPVTDEVVVTVKGNSKDATYDGDEKTAEGYKVTDISNSLYTDNDFTFTGDASVKATDAGQYWMDVKSSDFTNISKNFTNVRFVFENGVLTIGKRNVILTSASDSKAYDGKPLTNDEVTVGREGFAKGEGAAYDVTGSQLNVGTSDNTFTYELNANTKADNYNIELVEGKLTVTADENEVVVTITENRGNKKYDGRAHSVSGYKVTDISNKLYTADDFKFNGDATVKGTDAGTYDMDVKADDFENVNNNFAKVTFVIIDGKLTIEKRDVTLTSADASKVYDGTALTSKKVTVSGEGFAKGEGATYNVTGTRINTGTGKNTFTYTLKNGTKAANYNIKKVEGKLTITAAPVTPPNTQNTPANPTPQNRNVVQRVVTSVRNVPSRIARAVQETGAKVRELVNAGDNNVPLGNQKLDDHKCCVLHFLIMLLTAILYGFFTHNLKKRQKKLFEVREELDTELAKRGLPTTKEQKQQ</sequence>
<comment type="subcellular location">
    <subcellularLocation>
        <location evidence="1">Cell envelope</location>
    </subcellularLocation>
</comment>
<comment type="caution">
    <text evidence="4">The sequence shown here is derived from an EMBL/GenBank/DDBJ whole genome shotgun (WGS) entry which is preliminary data.</text>
</comment>
<keyword evidence="2" id="KW-1133">Transmembrane helix</keyword>
<keyword evidence="2" id="KW-0472">Membrane</keyword>
<accession>A0ABR7EW34</accession>
<keyword evidence="5" id="KW-1185">Reference proteome</keyword>
<feature type="transmembrane region" description="Helical" evidence="2">
    <location>
        <begin position="3985"/>
        <end position="4001"/>
    </location>
</feature>
<dbReference type="Gene3D" id="3.10.430.110">
    <property type="match status" value="10"/>
</dbReference>
<gene>
    <name evidence="4" type="ORF">H8S07_06055</name>
</gene>
<dbReference type="InterPro" id="IPR013378">
    <property type="entry name" value="InlB-like_B-rpt"/>
</dbReference>
<evidence type="ECO:0000256" key="2">
    <source>
        <dbReference type="SAM" id="Phobius"/>
    </source>
</evidence>
<evidence type="ECO:0000313" key="5">
    <source>
        <dbReference type="Proteomes" id="UP000647235"/>
    </source>
</evidence>
<evidence type="ECO:0000259" key="3">
    <source>
        <dbReference type="SMART" id="SM00635"/>
    </source>
</evidence>
<dbReference type="InterPro" id="IPR041277">
    <property type="entry name" value="MBG_Lactobacillales"/>
</dbReference>
<keyword evidence="2" id="KW-0812">Transmembrane</keyword>
<name>A0ABR7EW34_9FIRM</name>
<protein>
    <submittedName>
        <fullName evidence="4">Ig-like domain-containing protein</fullName>
    </submittedName>
</protein>
<dbReference type="Pfam" id="PF09479">
    <property type="entry name" value="Flg_new"/>
    <property type="match status" value="2"/>
</dbReference>
<proteinExistence type="predicted"/>
<organism evidence="4 5">
    <name type="scientific">Dorea hominis</name>
    <dbReference type="NCBI Taxonomy" id="2763040"/>
    <lineage>
        <taxon>Bacteria</taxon>
        <taxon>Bacillati</taxon>
        <taxon>Bacillota</taxon>
        <taxon>Clostridia</taxon>
        <taxon>Lachnospirales</taxon>
        <taxon>Lachnospiraceae</taxon>
        <taxon>Dorea</taxon>
    </lineage>
</organism>
<dbReference type="InterPro" id="IPR003343">
    <property type="entry name" value="Big_2"/>
</dbReference>
<dbReference type="Gene3D" id="2.60.40.4270">
    <property type="entry name" value="Listeria-Bacteroides repeat domain"/>
    <property type="match status" value="1"/>
</dbReference>
<dbReference type="InterPro" id="IPR008964">
    <property type="entry name" value="Invasin/intimin_cell_adhesion"/>
</dbReference>